<proteinExistence type="predicted"/>
<dbReference type="EMBL" id="LR797523">
    <property type="protein sequence ID" value="CAB4222244.1"/>
    <property type="molecule type" value="Genomic_DNA"/>
</dbReference>
<protein>
    <submittedName>
        <fullName evidence="1">Curlin associated</fullName>
    </submittedName>
</protein>
<evidence type="ECO:0000313" key="1">
    <source>
        <dbReference type="EMBL" id="CAB4222244.1"/>
    </source>
</evidence>
<accession>A0A6J5T5W8</accession>
<name>A0A6J5T5W8_9CAUD</name>
<sequence length="236" mass="24159">MNIIRNLLLFVMLTVINQSSIGDSGGNSVYIDQTNADNSIVTITQTGANNTVGDPDSIGSPSFQIEGNSMLFTIIQDGMNNAITGNLIGGGATADITQTGNSNSTDLNMGNMGTGSGTLSLDLTGSNNTTNLNIGLLHDSGNYSYLSTITGSNNILTSTINSKYTENTFIVTGSGNAITTTQTGANGTNLIAGNNIAISNIGSNNTIGISQDGTTNPNSAIVNLTGDNAIVNIEQH</sequence>
<reference evidence="1" key="1">
    <citation type="submission" date="2020-05" db="EMBL/GenBank/DDBJ databases">
        <authorList>
            <person name="Chiriac C."/>
            <person name="Salcher M."/>
            <person name="Ghai R."/>
            <person name="Kavagutti S V."/>
        </authorList>
    </citation>
    <scope>NUCLEOTIDE SEQUENCE</scope>
</reference>
<organism evidence="1">
    <name type="scientific">uncultured Caudovirales phage</name>
    <dbReference type="NCBI Taxonomy" id="2100421"/>
    <lineage>
        <taxon>Viruses</taxon>
        <taxon>Duplodnaviria</taxon>
        <taxon>Heunggongvirae</taxon>
        <taxon>Uroviricota</taxon>
        <taxon>Caudoviricetes</taxon>
        <taxon>Peduoviridae</taxon>
        <taxon>Maltschvirus</taxon>
        <taxon>Maltschvirus maltsch</taxon>
    </lineage>
</organism>
<gene>
    <name evidence="1" type="ORF">UFOVP1655_64</name>
</gene>